<dbReference type="PROSITE" id="PS51257">
    <property type="entry name" value="PROKAR_LIPOPROTEIN"/>
    <property type="match status" value="1"/>
</dbReference>
<dbReference type="EMBL" id="BMIP01000008">
    <property type="protein sequence ID" value="GGD79213.1"/>
    <property type="molecule type" value="Genomic_DNA"/>
</dbReference>
<keyword evidence="8" id="KW-1185">Reference proteome</keyword>
<feature type="binding site" evidence="3">
    <location>
        <position position="87"/>
    </location>
    <ligand>
        <name>Cu cation</name>
        <dbReference type="ChEBI" id="CHEBI:23378"/>
    </ligand>
</feature>
<feature type="binding site" evidence="3">
    <location>
        <position position="91"/>
    </location>
    <ligand>
        <name>Cu cation</name>
        <dbReference type="ChEBI" id="CHEBI:23378"/>
    </ligand>
</feature>
<dbReference type="CDD" id="cd02968">
    <property type="entry name" value="SCO"/>
    <property type="match status" value="1"/>
</dbReference>
<protein>
    <submittedName>
        <fullName evidence="7">Electron transporter SenC</fullName>
    </submittedName>
</protein>
<evidence type="ECO:0000313" key="7">
    <source>
        <dbReference type="EMBL" id="GGD79213.1"/>
    </source>
</evidence>
<evidence type="ECO:0000259" key="6">
    <source>
        <dbReference type="PROSITE" id="PS51352"/>
    </source>
</evidence>
<reference evidence="7" key="1">
    <citation type="journal article" date="2014" name="Int. J. Syst. Evol. Microbiol.">
        <title>Complete genome sequence of Corynebacterium casei LMG S-19264T (=DSM 44701T), isolated from a smear-ripened cheese.</title>
        <authorList>
            <consortium name="US DOE Joint Genome Institute (JGI-PGF)"/>
            <person name="Walter F."/>
            <person name="Albersmeier A."/>
            <person name="Kalinowski J."/>
            <person name="Ruckert C."/>
        </authorList>
    </citation>
    <scope>NUCLEOTIDE SEQUENCE</scope>
    <source>
        <strain evidence="7">CGMCC 1.15360</strain>
    </source>
</reference>
<reference evidence="7" key="2">
    <citation type="submission" date="2020-09" db="EMBL/GenBank/DDBJ databases">
        <authorList>
            <person name="Sun Q."/>
            <person name="Zhou Y."/>
        </authorList>
    </citation>
    <scope>NUCLEOTIDE SEQUENCE</scope>
    <source>
        <strain evidence="7">CGMCC 1.15360</strain>
    </source>
</reference>
<evidence type="ECO:0000256" key="5">
    <source>
        <dbReference type="SAM" id="SignalP"/>
    </source>
</evidence>
<keyword evidence="5" id="KW-0732">Signal</keyword>
<comment type="similarity">
    <text evidence="1">Belongs to the SCO1/2 family.</text>
</comment>
<accession>A0A916Z734</accession>
<dbReference type="PANTHER" id="PTHR12151">
    <property type="entry name" value="ELECTRON TRANSPORT PROTIN SCO1/SENC FAMILY MEMBER"/>
    <property type="match status" value="1"/>
</dbReference>
<organism evidence="7 8">
    <name type="scientific">Croceicoccus mobilis</name>
    <dbReference type="NCBI Taxonomy" id="1703339"/>
    <lineage>
        <taxon>Bacteria</taxon>
        <taxon>Pseudomonadati</taxon>
        <taxon>Pseudomonadota</taxon>
        <taxon>Alphaproteobacteria</taxon>
        <taxon>Sphingomonadales</taxon>
        <taxon>Erythrobacteraceae</taxon>
        <taxon>Croceicoccus</taxon>
    </lineage>
</organism>
<feature type="signal peptide" evidence="5">
    <location>
        <begin position="1"/>
        <end position="28"/>
    </location>
</feature>
<feature type="domain" description="Thioredoxin" evidence="6">
    <location>
        <begin position="49"/>
        <end position="215"/>
    </location>
</feature>
<dbReference type="Pfam" id="PF02630">
    <property type="entry name" value="SCO1-SenC"/>
    <property type="match status" value="1"/>
</dbReference>
<comment type="caution">
    <text evidence="7">The sequence shown here is derived from an EMBL/GenBank/DDBJ whole genome shotgun (WGS) entry which is preliminary data.</text>
</comment>
<dbReference type="SUPFAM" id="SSF52833">
    <property type="entry name" value="Thioredoxin-like"/>
    <property type="match status" value="1"/>
</dbReference>
<evidence type="ECO:0000313" key="8">
    <source>
        <dbReference type="Proteomes" id="UP000612349"/>
    </source>
</evidence>
<dbReference type="AlphaFoldDB" id="A0A916Z734"/>
<keyword evidence="4" id="KW-1015">Disulfide bond</keyword>
<dbReference type="Gene3D" id="3.40.30.10">
    <property type="entry name" value="Glutaredoxin"/>
    <property type="match status" value="1"/>
</dbReference>
<dbReference type="PANTHER" id="PTHR12151:SF25">
    <property type="entry name" value="LINALOOL DEHYDRATASE_ISOMERASE DOMAIN-CONTAINING PROTEIN"/>
    <property type="match status" value="1"/>
</dbReference>
<dbReference type="InterPro" id="IPR013766">
    <property type="entry name" value="Thioredoxin_domain"/>
</dbReference>
<dbReference type="PROSITE" id="PS51352">
    <property type="entry name" value="THIOREDOXIN_2"/>
    <property type="match status" value="1"/>
</dbReference>
<evidence type="ECO:0000256" key="3">
    <source>
        <dbReference type="PIRSR" id="PIRSR603782-1"/>
    </source>
</evidence>
<feature type="chain" id="PRO_5037895931" evidence="5">
    <location>
        <begin position="29"/>
        <end position="215"/>
    </location>
</feature>
<keyword evidence="2 3" id="KW-0186">Copper</keyword>
<name>A0A916Z734_9SPHN</name>
<dbReference type="GO" id="GO:0046872">
    <property type="term" value="F:metal ion binding"/>
    <property type="evidence" value="ECO:0007669"/>
    <property type="project" value="UniProtKB-KW"/>
</dbReference>
<sequence>MNRPAMPSIIKFHAGATRLLLATGLALAVAACGSGDSAQEQAQRPEPPLAGATIGGDFTLTNSEGEPVSWTDFNGQWRIVYFGYTYCPDICPVDAAGIGGGLTRFAEEDPELAAKVTPIFITVDPDRDTPEVVGQFAKAFHPRFVGLTGTQEQITAAAKEFKVFYSLGQPREDGSYLVEHSGATILFDPKGEPVAILSPREGAPVVAQELAKWVH</sequence>
<feature type="binding site" evidence="3">
    <location>
        <position position="180"/>
    </location>
    <ligand>
        <name>Cu cation</name>
        <dbReference type="ChEBI" id="CHEBI:23378"/>
    </ligand>
</feature>
<dbReference type="InterPro" id="IPR036249">
    <property type="entry name" value="Thioredoxin-like_sf"/>
</dbReference>
<evidence type="ECO:0000256" key="2">
    <source>
        <dbReference type="ARBA" id="ARBA00023008"/>
    </source>
</evidence>
<proteinExistence type="inferred from homology"/>
<dbReference type="Proteomes" id="UP000612349">
    <property type="component" value="Unassembled WGS sequence"/>
</dbReference>
<gene>
    <name evidence="7" type="ORF">GCM10010990_31360</name>
</gene>
<evidence type="ECO:0000256" key="1">
    <source>
        <dbReference type="ARBA" id="ARBA00010996"/>
    </source>
</evidence>
<dbReference type="FunFam" id="3.40.30.10:FF:000013">
    <property type="entry name" value="Blast:Protein SCO1 homolog, mitochondrial"/>
    <property type="match status" value="1"/>
</dbReference>
<feature type="disulfide bond" description="Redox-active" evidence="4">
    <location>
        <begin position="87"/>
        <end position="91"/>
    </location>
</feature>
<evidence type="ECO:0000256" key="4">
    <source>
        <dbReference type="PIRSR" id="PIRSR603782-2"/>
    </source>
</evidence>
<dbReference type="InterPro" id="IPR003782">
    <property type="entry name" value="SCO1/SenC"/>
</dbReference>
<keyword evidence="3" id="KW-0479">Metal-binding</keyword>